<evidence type="ECO:0000313" key="3">
    <source>
        <dbReference type="EMBL" id="ATW27342.1"/>
    </source>
</evidence>
<dbReference type="KEGG" id="fwa:DCMF_23625"/>
<evidence type="ECO:0000259" key="2">
    <source>
        <dbReference type="Pfam" id="PF00210"/>
    </source>
</evidence>
<organism evidence="3 4">
    <name type="scientific">Formimonas warabiya</name>
    <dbReference type="NCBI Taxonomy" id="1761012"/>
    <lineage>
        <taxon>Bacteria</taxon>
        <taxon>Bacillati</taxon>
        <taxon>Bacillota</taxon>
        <taxon>Clostridia</taxon>
        <taxon>Eubacteriales</taxon>
        <taxon>Peptococcaceae</taxon>
        <taxon>Candidatus Formimonas</taxon>
    </lineage>
</organism>
<dbReference type="EMBL" id="CP017634">
    <property type="protein sequence ID" value="ATW27342.1"/>
    <property type="molecule type" value="Genomic_DNA"/>
</dbReference>
<reference evidence="3 4" key="1">
    <citation type="submission" date="2016-10" db="EMBL/GenBank/DDBJ databases">
        <title>Complete Genome Sequence of Peptococcaceae strain DCMF.</title>
        <authorList>
            <person name="Edwards R.J."/>
            <person name="Holland S.I."/>
            <person name="Deshpande N.P."/>
            <person name="Wong Y.K."/>
            <person name="Ertan H."/>
            <person name="Manefield M."/>
            <person name="Russell T.L."/>
            <person name="Lee M.J."/>
        </authorList>
    </citation>
    <scope>NUCLEOTIDE SEQUENCE [LARGE SCALE GENOMIC DNA]</scope>
    <source>
        <strain evidence="3 4">DCMF</strain>
    </source>
</reference>
<proteinExistence type="predicted"/>
<dbReference type="InterPro" id="IPR008331">
    <property type="entry name" value="Ferritin_DPS_dom"/>
</dbReference>
<evidence type="ECO:0000256" key="1">
    <source>
        <dbReference type="SAM" id="MobiDB-lite"/>
    </source>
</evidence>
<gene>
    <name evidence="3" type="ORF">DCMF_23625</name>
</gene>
<dbReference type="InterPro" id="IPR012347">
    <property type="entry name" value="Ferritin-like"/>
</dbReference>
<name>A0A3G1KY18_FORW1</name>
<protein>
    <recommendedName>
        <fullName evidence="2">Ferritin/DPS domain-containing protein</fullName>
    </recommendedName>
</protein>
<dbReference type="Pfam" id="PF00210">
    <property type="entry name" value="Ferritin"/>
    <property type="match status" value="1"/>
</dbReference>
<dbReference type="CDD" id="cd00657">
    <property type="entry name" value="Ferritin_like"/>
    <property type="match status" value="1"/>
</dbReference>
<dbReference type="SUPFAM" id="SSF47240">
    <property type="entry name" value="Ferritin-like"/>
    <property type="match status" value="1"/>
</dbReference>
<dbReference type="InterPro" id="IPR009078">
    <property type="entry name" value="Ferritin-like_SF"/>
</dbReference>
<dbReference type="AlphaFoldDB" id="A0A3G1KY18"/>
<feature type="region of interest" description="Disordered" evidence="1">
    <location>
        <begin position="179"/>
        <end position="201"/>
    </location>
</feature>
<dbReference type="RefSeq" id="WP_335582363.1">
    <property type="nucleotide sequence ID" value="NZ_CP017634.1"/>
</dbReference>
<feature type="domain" description="Ferritin/DPS" evidence="2">
    <location>
        <begin position="8"/>
        <end position="148"/>
    </location>
</feature>
<dbReference type="Proteomes" id="UP000323521">
    <property type="component" value="Chromosome"/>
</dbReference>
<evidence type="ECO:0000313" key="4">
    <source>
        <dbReference type="Proteomes" id="UP000323521"/>
    </source>
</evidence>
<dbReference type="GO" id="GO:0008199">
    <property type="term" value="F:ferric iron binding"/>
    <property type="evidence" value="ECO:0007669"/>
    <property type="project" value="InterPro"/>
</dbReference>
<accession>A0A3G1KY18</accession>
<keyword evidence="4" id="KW-1185">Reference proteome</keyword>
<sequence>MDKEALIAKLNWFYSLELNQVDLYHAQSKTFKNSYSGIVFERCAYLEQQHVDNIGEKIKELGRTPTVLGDILSPIIGRLGGKLISFAGLKDTLMANIIIEQKAMKDYNNLIERLHRDKHGDQELVKILQHNFVDEHMHTEWFRTKIVALKQEEFTLKYYPGYSRSRIKGPEAVHMIEKNTANRKRSGVIKPQKLSQRTTMR</sequence>
<dbReference type="Gene3D" id="1.20.1260.10">
    <property type="match status" value="1"/>
</dbReference>